<accession>A0ACC6PRB0</accession>
<name>A0ACC6PRB0_9ACTN</name>
<proteinExistence type="predicted"/>
<sequence length="355" mass="35784">MTMPSTADLIRRRFPHASAAVLTVALCTVAVPASADSGPAGTTGGDTDAGARPTVVLVHGAFADASGWNGVIERLQGDGYTVLAPPNPLRGLASDSTYIASVLKNIKGPIVLAGHSYGGAVISSAAAGNPNVKSLVYVSAFMPDKGEALGQLAAKFPGSELNSALSPTPFETTSGKGTDLYIQPAKFHDVFAADLPAKTAAVMSAAQRPIAASAFTDKALAAAWRTIPSWALVAKQDKSIAPDLERFEAERAGSHTVEIDSSHVAMISHPDTVTDLIRDAAGSSSSASAPSDSSASASSDASAGKPALADTGSRSLALAGLGAVAAAAVLTGAGLVLVTRRRRDTPSDPDASTAR</sequence>
<reference evidence="1" key="1">
    <citation type="submission" date="2024-03" db="EMBL/GenBank/DDBJ databases">
        <title>Novel Streptomyces species of biotechnological and ecological value are a feature of Machair soil.</title>
        <authorList>
            <person name="Prole J.R."/>
            <person name="Goodfellow M."/>
            <person name="Allenby N."/>
            <person name="Ward A.C."/>
        </authorList>
    </citation>
    <scope>NUCLEOTIDE SEQUENCE</scope>
    <source>
        <strain evidence="1">MS2.AVA.5</strain>
    </source>
</reference>
<keyword evidence="1" id="KW-0378">Hydrolase</keyword>
<organism evidence="1 2">
    <name type="scientific">Streptomyces achmelvichensis</name>
    <dbReference type="NCBI Taxonomy" id="3134111"/>
    <lineage>
        <taxon>Bacteria</taxon>
        <taxon>Bacillati</taxon>
        <taxon>Actinomycetota</taxon>
        <taxon>Actinomycetes</taxon>
        <taxon>Kitasatosporales</taxon>
        <taxon>Streptomycetaceae</taxon>
        <taxon>Streptomyces</taxon>
    </lineage>
</organism>
<evidence type="ECO:0000313" key="2">
    <source>
        <dbReference type="Proteomes" id="UP001377168"/>
    </source>
</evidence>
<keyword evidence="2" id="KW-1185">Reference proteome</keyword>
<dbReference type="Proteomes" id="UP001377168">
    <property type="component" value="Unassembled WGS sequence"/>
</dbReference>
<dbReference type="EMBL" id="JBBKAJ010000022">
    <property type="protein sequence ID" value="MEJ8633879.1"/>
    <property type="molecule type" value="Genomic_DNA"/>
</dbReference>
<comment type="caution">
    <text evidence="1">The sequence shown here is derived from an EMBL/GenBank/DDBJ whole genome shotgun (WGS) entry which is preliminary data.</text>
</comment>
<protein>
    <submittedName>
        <fullName evidence="1">Alpha/beta hydrolase</fullName>
    </submittedName>
</protein>
<evidence type="ECO:0000313" key="1">
    <source>
        <dbReference type="EMBL" id="MEJ8633879.1"/>
    </source>
</evidence>
<gene>
    <name evidence="1" type="ORF">WKI67_10825</name>
</gene>